<dbReference type="GeneID" id="135193605"/>
<dbReference type="RefSeq" id="XP_064072833.1">
    <property type="nucleotide sequence ID" value="XM_064216763.1"/>
</dbReference>
<protein>
    <submittedName>
        <fullName evidence="3">Uncharacterized protein LOC135193605</fullName>
    </submittedName>
</protein>
<evidence type="ECO:0000256" key="1">
    <source>
        <dbReference type="SAM" id="MobiDB-lite"/>
    </source>
</evidence>
<feature type="region of interest" description="Disordered" evidence="1">
    <location>
        <begin position="24"/>
        <end position="51"/>
    </location>
</feature>
<sequence length="230" mass="25975">MSEQEKKSGGSAIEGSVMMVEKTPGGRLKQPYRPNELQDNTDFHQKRPRAPIVPSVAEEMKYFTEDCTSNENEFKKRKEYEEVSYDKEKQSIAKKITSNTERREHSPESIILQSTELDRKKTTHGSIKPLVQPIPDVRSTTSGLIDSEKEATMKIDDGSITEEIEELQSPEVAKKHSDWSDDEEAGGLPRSDSRASRVSRMVRQFFCCGVSYEAPSEDNISTHRAFGQGI</sequence>
<reference evidence="3" key="1">
    <citation type="submission" date="2025-08" db="UniProtKB">
        <authorList>
            <consortium name="RefSeq"/>
        </authorList>
    </citation>
    <scope>IDENTIFICATION</scope>
    <source>
        <tissue evidence="3">Whole body</tissue>
    </source>
</reference>
<organism evidence="2 3">
    <name type="scientific">Vanessa tameamea</name>
    <name type="common">Kamehameha butterfly</name>
    <dbReference type="NCBI Taxonomy" id="334116"/>
    <lineage>
        <taxon>Eukaryota</taxon>
        <taxon>Metazoa</taxon>
        <taxon>Ecdysozoa</taxon>
        <taxon>Arthropoda</taxon>
        <taxon>Hexapoda</taxon>
        <taxon>Insecta</taxon>
        <taxon>Pterygota</taxon>
        <taxon>Neoptera</taxon>
        <taxon>Endopterygota</taxon>
        <taxon>Lepidoptera</taxon>
        <taxon>Glossata</taxon>
        <taxon>Ditrysia</taxon>
        <taxon>Papilionoidea</taxon>
        <taxon>Nymphalidae</taxon>
        <taxon>Nymphalinae</taxon>
        <taxon>Vanessa</taxon>
    </lineage>
</organism>
<feature type="compositionally biased region" description="Basic and acidic residues" evidence="1">
    <location>
        <begin position="146"/>
        <end position="157"/>
    </location>
</feature>
<feature type="region of interest" description="Disordered" evidence="1">
    <location>
        <begin position="94"/>
        <end position="196"/>
    </location>
</feature>
<name>A0ABM4ANF9_VANTA</name>
<feature type="compositionally biased region" description="Acidic residues" evidence="1">
    <location>
        <begin position="159"/>
        <end position="168"/>
    </location>
</feature>
<proteinExistence type="predicted"/>
<evidence type="ECO:0000313" key="2">
    <source>
        <dbReference type="Proteomes" id="UP001652626"/>
    </source>
</evidence>
<accession>A0ABM4ANF9</accession>
<dbReference type="Proteomes" id="UP001652626">
    <property type="component" value="Chromosome 13"/>
</dbReference>
<gene>
    <name evidence="3" type="primary">LOC135193605</name>
</gene>
<keyword evidence="2" id="KW-1185">Reference proteome</keyword>
<evidence type="ECO:0000313" key="3">
    <source>
        <dbReference type="RefSeq" id="XP_064072833.1"/>
    </source>
</evidence>